<proteinExistence type="predicted"/>
<evidence type="ECO:0000313" key="2">
    <source>
        <dbReference type="Proteomes" id="UP000192333"/>
    </source>
</evidence>
<sequence>MKTFHSKSLIATIILFLLVLPVIANDVDEKSLLWKISGKGLKKESYLFGTIHIICQDQFFMDERIENALESTQKIALELNMMDPNMMKEMQQLSVNKDFKNIKGDLTADQAAALDEFLTKSYGAGLDQLGILKPFVLSSMVMLKMLPCEQQSSYEMFFVEKAKDRQLEMVGLESVAFQVGIFDEIPQKIQIEDLAKLVTDDEGMEEFESLVAAYLEEDIEELYSLIADNDMFKEYGDLLLADRNANWIPVIEELIHQQPTFIAVGSGHLASESGVIALLRKAGYTVEAVM</sequence>
<dbReference type="CDD" id="cd14789">
    <property type="entry name" value="Tiki"/>
    <property type="match status" value="1"/>
</dbReference>
<reference evidence="2" key="1">
    <citation type="submission" date="2017-04" db="EMBL/GenBank/DDBJ databases">
        <authorList>
            <person name="Varghese N."/>
            <person name="Submissions S."/>
        </authorList>
    </citation>
    <scope>NUCLEOTIDE SEQUENCE [LARGE SCALE GENOMIC DNA]</scope>
    <source>
        <strain evidence="2">DSM 16537</strain>
    </source>
</reference>
<protein>
    <recommendedName>
        <fullName evidence="3">TraB family protein</fullName>
    </recommendedName>
</protein>
<evidence type="ECO:0008006" key="3">
    <source>
        <dbReference type="Google" id="ProtNLM"/>
    </source>
</evidence>
<dbReference type="OrthoDB" id="9798714at2"/>
<gene>
    <name evidence="1" type="ORF">SAMN00777080_4375</name>
</gene>
<name>A0A1W2HA99_9BACT</name>
<dbReference type="InterPro" id="IPR002816">
    <property type="entry name" value="TraB/PrgY/GumN_fam"/>
</dbReference>
<dbReference type="RefSeq" id="WP_084122684.1">
    <property type="nucleotide sequence ID" value="NZ_LT838813.1"/>
</dbReference>
<dbReference type="InterPro" id="IPR047111">
    <property type="entry name" value="YbaP-like"/>
</dbReference>
<dbReference type="Proteomes" id="UP000192333">
    <property type="component" value="Chromosome I"/>
</dbReference>
<dbReference type="EMBL" id="LT838813">
    <property type="protein sequence ID" value="SMD45714.1"/>
    <property type="molecule type" value="Genomic_DNA"/>
</dbReference>
<evidence type="ECO:0000313" key="1">
    <source>
        <dbReference type="EMBL" id="SMD45714.1"/>
    </source>
</evidence>
<dbReference type="AlphaFoldDB" id="A0A1W2HA99"/>
<dbReference type="PANTHER" id="PTHR40590:SF1">
    <property type="entry name" value="CYTOPLASMIC PROTEIN"/>
    <property type="match status" value="1"/>
</dbReference>
<keyword evidence="2" id="KW-1185">Reference proteome</keyword>
<dbReference type="Pfam" id="PF01963">
    <property type="entry name" value="TraB_PrgY_gumN"/>
    <property type="match status" value="1"/>
</dbReference>
<accession>A0A1W2HA99</accession>
<dbReference type="PANTHER" id="PTHR40590">
    <property type="entry name" value="CYTOPLASMIC PROTEIN-RELATED"/>
    <property type="match status" value="1"/>
</dbReference>
<organism evidence="1 2">
    <name type="scientific">Aquiflexum balticum DSM 16537</name>
    <dbReference type="NCBI Taxonomy" id="758820"/>
    <lineage>
        <taxon>Bacteria</taxon>
        <taxon>Pseudomonadati</taxon>
        <taxon>Bacteroidota</taxon>
        <taxon>Cytophagia</taxon>
        <taxon>Cytophagales</taxon>
        <taxon>Cyclobacteriaceae</taxon>
        <taxon>Aquiflexum</taxon>
    </lineage>
</organism>